<dbReference type="VEuPathDB" id="FungiDB:P175DRAFT_096469"/>
<gene>
    <name evidence="1" type="ORF">P175DRAFT_096469</name>
</gene>
<evidence type="ECO:0000313" key="2">
    <source>
        <dbReference type="Proteomes" id="UP000244073"/>
    </source>
</evidence>
<organism evidence="1 2">
    <name type="scientific">Aspergillus ochraceoroseus IBT 24754</name>
    <dbReference type="NCBI Taxonomy" id="1392256"/>
    <lineage>
        <taxon>Eukaryota</taxon>
        <taxon>Fungi</taxon>
        <taxon>Dikarya</taxon>
        <taxon>Ascomycota</taxon>
        <taxon>Pezizomycotina</taxon>
        <taxon>Eurotiomycetes</taxon>
        <taxon>Eurotiomycetidae</taxon>
        <taxon>Eurotiales</taxon>
        <taxon>Aspergillaceae</taxon>
        <taxon>Aspergillus</taxon>
        <taxon>Aspergillus subgen. Nidulantes</taxon>
    </lineage>
</organism>
<name>A0A2T5LMR1_9EURO</name>
<proteinExistence type="predicted"/>
<dbReference type="EMBL" id="MSFN02000010">
    <property type="protein sequence ID" value="PTU17578.1"/>
    <property type="molecule type" value="Genomic_DNA"/>
</dbReference>
<accession>A0A2T5LMR1</accession>
<protein>
    <submittedName>
        <fullName evidence="1">Uncharacterized protein</fullName>
    </submittedName>
</protein>
<sequence length="97" mass="11502">MASDCVGEPRTYINSSSCTGRPLRFWIRRHLFWAKESMREKWMVLLPKFQQLLFHFSYRLGWYLPRILLSGFLFLMLDNSYTEYGENSETLGPGLIS</sequence>
<dbReference type="Proteomes" id="UP000244073">
    <property type="component" value="Unassembled WGS sequence"/>
</dbReference>
<dbReference type="RefSeq" id="XP_040748970.1">
    <property type="nucleotide sequence ID" value="XM_040901140.1"/>
</dbReference>
<dbReference type="GeneID" id="63818025"/>
<dbReference type="AlphaFoldDB" id="A0A2T5LMR1"/>
<evidence type="ECO:0000313" key="1">
    <source>
        <dbReference type="EMBL" id="PTU17578.1"/>
    </source>
</evidence>
<reference evidence="1 2" key="1">
    <citation type="journal article" date="2018" name="Proc. Natl. Acad. Sci. U.S.A.">
        <title>Linking secondary metabolites to gene clusters through genome sequencing of six diverse Aspergillus species.</title>
        <authorList>
            <person name="Kaerboelling I."/>
            <person name="Vesth T.C."/>
            <person name="Frisvad J.C."/>
            <person name="Nybo J.L."/>
            <person name="Theobald S."/>
            <person name="Kuo A."/>
            <person name="Bowyer P."/>
            <person name="Matsuda Y."/>
            <person name="Mondo S."/>
            <person name="Lyhne E.K."/>
            <person name="Kogle M.E."/>
            <person name="Clum A."/>
            <person name="Lipzen A."/>
            <person name="Salamov A."/>
            <person name="Ngan C.Y."/>
            <person name="Daum C."/>
            <person name="Chiniquy J."/>
            <person name="Barry K."/>
            <person name="LaButti K."/>
            <person name="Haridas S."/>
            <person name="Simmons B.A."/>
            <person name="Magnuson J.K."/>
            <person name="Mortensen U.H."/>
            <person name="Larsen T.O."/>
            <person name="Grigoriev I.V."/>
            <person name="Baker S.E."/>
            <person name="Andersen M.R."/>
        </authorList>
    </citation>
    <scope>NUCLEOTIDE SEQUENCE [LARGE SCALE GENOMIC DNA]</scope>
    <source>
        <strain evidence="1 2">IBT 24754</strain>
    </source>
</reference>
<comment type="caution">
    <text evidence="1">The sequence shown here is derived from an EMBL/GenBank/DDBJ whole genome shotgun (WGS) entry which is preliminary data.</text>
</comment>